<protein>
    <submittedName>
        <fullName evidence="1">Uncharacterized protein</fullName>
    </submittedName>
</protein>
<dbReference type="Proteomes" id="UP000009135">
    <property type="component" value="Chromosome"/>
</dbReference>
<dbReference type="KEGG" id="mhe:MHC_04965"/>
<dbReference type="HOGENOM" id="CLU_098620_3_0_14"/>
<proteinExistence type="predicted"/>
<dbReference type="OrthoDB" id="9826850at2"/>
<dbReference type="EMBL" id="CP003199">
    <property type="protein sequence ID" value="AEW45849.1"/>
    <property type="molecule type" value="Genomic_DNA"/>
</dbReference>
<gene>
    <name evidence="1" type="ordered locus">MHC_04965</name>
</gene>
<sequence>MNTLFIKPLVLVGGTSLAVGGGLLAWNKGFFSNSKTIKDRLISEKYQILNANSNQWSTILSKYNDSKNTNWKFEEQIRNEEELKNACKKALEKGEENSSLYKNVSKWCVVPRKAEEFVSGLLSVEDGKDSEAWGKILTEYKKTKVTGNSSPAKYALSDVSITDPSSDSDAANKKALQKGCKDRKNKFTYELDFDSSIQEMKEWCLNRQ</sequence>
<keyword evidence="2" id="KW-1185">Reference proteome</keyword>
<organism evidence="1 2">
    <name type="scientific">Mycoplasma haemocanis (strain Illinois)</name>
    <dbReference type="NCBI Taxonomy" id="1111676"/>
    <lineage>
        <taxon>Bacteria</taxon>
        <taxon>Bacillati</taxon>
        <taxon>Mycoplasmatota</taxon>
        <taxon>Mollicutes</taxon>
        <taxon>Mycoplasmataceae</taxon>
        <taxon>Mycoplasma</taxon>
    </lineage>
</organism>
<reference evidence="1 2" key="1">
    <citation type="journal article" date="2012" name="J. Bacteriol.">
        <title>Complete genome sequence of Mycoplasma haemocanis strain Illinois.</title>
        <authorList>
            <person name="do Nascimento N.C."/>
            <person name="Guimaraes A.M."/>
            <person name="Santos A.P."/>
            <person name="Sanmiguel P.J."/>
            <person name="Messick J.B."/>
        </authorList>
    </citation>
    <scope>NUCLEOTIDE SEQUENCE [LARGE SCALE GENOMIC DNA]</scope>
    <source>
        <strain evidence="1 2">Illinois</strain>
    </source>
</reference>
<dbReference type="STRING" id="1111676.MHC_04965"/>
<evidence type="ECO:0000313" key="2">
    <source>
        <dbReference type="Proteomes" id="UP000009135"/>
    </source>
</evidence>
<accession>H6N877</accession>
<name>H6N877_MYCHN</name>
<evidence type="ECO:0000313" key="1">
    <source>
        <dbReference type="EMBL" id="AEW45849.1"/>
    </source>
</evidence>
<dbReference type="AlphaFoldDB" id="H6N877"/>